<evidence type="ECO:0000313" key="2">
    <source>
        <dbReference type="Proteomes" id="UP000639643"/>
    </source>
</evidence>
<accession>A0A8H6MIM9</accession>
<reference evidence="1" key="1">
    <citation type="journal article" date="2020" name="Phytopathology">
        <title>Genome Sequence Resources of Colletotrichum truncatum, C. plurivorum, C. musicola, and C. sojae: Four Species Pathogenic to Soybean (Glycine max).</title>
        <authorList>
            <person name="Rogerio F."/>
            <person name="Boufleur T.R."/>
            <person name="Ciampi-Guillardi M."/>
            <person name="Sukno S.A."/>
            <person name="Thon M.R."/>
            <person name="Massola Junior N.S."/>
            <person name="Baroncelli R."/>
        </authorList>
    </citation>
    <scope>NUCLEOTIDE SEQUENCE</scope>
    <source>
        <strain evidence="1">LFN0074</strain>
    </source>
</reference>
<comment type="caution">
    <text evidence="1">The sequence shown here is derived from an EMBL/GenBank/DDBJ whole genome shotgun (WGS) entry which is preliminary data.</text>
</comment>
<keyword evidence="2" id="KW-1185">Reference proteome</keyword>
<dbReference type="EMBL" id="WIGM01002025">
    <property type="protein sequence ID" value="KAF6784897.1"/>
    <property type="molecule type" value="Genomic_DNA"/>
</dbReference>
<sequence length="86" mass="9227">MPGFGSVGYPRTETFFGHNILKAIDNCAMTEVQANQVAQQWLNSVSDFAAPLLGRCTQKASTRCPGRTTPTPCPTVTLTATFSFGN</sequence>
<evidence type="ECO:0000313" key="1">
    <source>
        <dbReference type="EMBL" id="KAF6784897.1"/>
    </source>
</evidence>
<dbReference type="AlphaFoldDB" id="A0A8H6MIM9"/>
<organism evidence="1 2">
    <name type="scientific">Colletotrichum musicola</name>
    <dbReference type="NCBI Taxonomy" id="2175873"/>
    <lineage>
        <taxon>Eukaryota</taxon>
        <taxon>Fungi</taxon>
        <taxon>Dikarya</taxon>
        <taxon>Ascomycota</taxon>
        <taxon>Pezizomycotina</taxon>
        <taxon>Sordariomycetes</taxon>
        <taxon>Hypocreomycetidae</taxon>
        <taxon>Glomerellales</taxon>
        <taxon>Glomerellaceae</taxon>
        <taxon>Colletotrichum</taxon>
        <taxon>Colletotrichum orchidearum species complex</taxon>
    </lineage>
</organism>
<dbReference type="Proteomes" id="UP000639643">
    <property type="component" value="Unassembled WGS sequence"/>
</dbReference>
<proteinExistence type="predicted"/>
<name>A0A8H6MIM9_9PEZI</name>
<gene>
    <name evidence="1" type="ORF">CMUS01_16587</name>
</gene>
<protein>
    <submittedName>
        <fullName evidence="1">Uncharacterized protein</fullName>
    </submittedName>
</protein>